<evidence type="ECO:0000313" key="9">
    <source>
        <dbReference type="Proteomes" id="UP000499080"/>
    </source>
</evidence>
<comment type="subcellular location">
    <subcellularLocation>
        <location evidence="1">Membrane</location>
    </subcellularLocation>
</comment>
<evidence type="ECO:0000313" key="8">
    <source>
        <dbReference type="EMBL" id="GBM57925.1"/>
    </source>
</evidence>
<dbReference type="GO" id="GO:0016020">
    <property type="term" value="C:membrane"/>
    <property type="evidence" value="ECO:0007669"/>
    <property type="project" value="UniProtKB-SubCell"/>
</dbReference>
<keyword evidence="4 6" id="KW-0472">Membrane</keyword>
<evidence type="ECO:0000256" key="5">
    <source>
        <dbReference type="SAM" id="MobiDB-lite"/>
    </source>
</evidence>
<reference evidence="8 9" key="1">
    <citation type="journal article" date="2019" name="Sci. Rep.">
        <title>Orb-weaving spider Araneus ventricosus genome elucidates the spidroin gene catalogue.</title>
        <authorList>
            <person name="Kono N."/>
            <person name="Nakamura H."/>
            <person name="Ohtoshi R."/>
            <person name="Moran D.A.P."/>
            <person name="Shinohara A."/>
            <person name="Yoshida Y."/>
            <person name="Fujiwara M."/>
            <person name="Mori M."/>
            <person name="Tomita M."/>
            <person name="Arakawa K."/>
        </authorList>
    </citation>
    <scope>NUCLEOTIDE SEQUENCE [LARGE SCALE GENOMIC DNA]</scope>
</reference>
<feature type="transmembrane region" description="Helical" evidence="6">
    <location>
        <begin position="112"/>
        <end position="133"/>
    </location>
</feature>
<evidence type="ECO:0000256" key="4">
    <source>
        <dbReference type="ARBA" id="ARBA00023136"/>
    </source>
</evidence>
<dbReference type="Pfam" id="PF04116">
    <property type="entry name" value="FA_hydroxylase"/>
    <property type="match status" value="1"/>
</dbReference>
<organism evidence="8 9">
    <name type="scientific">Araneus ventricosus</name>
    <name type="common">Orbweaver spider</name>
    <name type="synonym">Epeira ventricosa</name>
    <dbReference type="NCBI Taxonomy" id="182803"/>
    <lineage>
        <taxon>Eukaryota</taxon>
        <taxon>Metazoa</taxon>
        <taxon>Ecdysozoa</taxon>
        <taxon>Arthropoda</taxon>
        <taxon>Chelicerata</taxon>
        <taxon>Arachnida</taxon>
        <taxon>Araneae</taxon>
        <taxon>Araneomorphae</taxon>
        <taxon>Entelegynae</taxon>
        <taxon>Araneoidea</taxon>
        <taxon>Araneidae</taxon>
        <taxon>Araneus</taxon>
    </lineage>
</organism>
<evidence type="ECO:0000256" key="1">
    <source>
        <dbReference type="ARBA" id="ARBA00004370"/>
    </source>
</evidence>
<evidence type="ECO:0000256" key="2">
    <source>
        <dbReference type="ARBA" id="ARBA00022692"/>
    </source>
</evidence>
<feature type="transmembrane region" description="Helical" evidence="6">
    <location>
        <begin position="231"/>
        <end position="251"/>
    </location>
</feature>
<feature type="region of interest" description="Disordered" evidence="5">
    <location>
        <begin position="311"/>
        <end position="341"/>
    </location>
</feature>
<dbReference type="InterPro" id="IPR050307">
    <property type="entry name" value="Sterol_Desaturase_Related"/>
</dbReference>
<dbReference type="GO" id="GO:0008610">
    <property type="term" value="P:lipid biosynthetic process"/>
    <property type="evidence" value="ECO:0007669"/>
    <property type="project" value="InterPro"/>
</dbReference>
<feature type="transmembrane region" description="Helical" evidence="6">
    <location>
        <begin position="153"/>
        <end position="172"/>
    </location>
</feature>
<sequence>MIADYCWMLQKDNPCKVYKRKSDKKTFEVEMEAWEAFEKWENEAWFSLYKSCNGNEIVLNVIIPLIIMLSVYWSVGALFTLVDITGKPHFIIKYKIPDPTVTKYPRITEPRFRVVATQVLFNQTIIAIPVIYFCYMLRNYLGYDRGMKMPKPHIFVFNIIAQILAEEVFFYYSHRILHHPRLYKHYHKRHHEWISPVGVSAIYCHPVEHVLSNVLPTFMGSVIARTHITSLWAWLTFATAYGVIVHSGYHLPLTPTPEFHHYHHLKFNENFGVAGILDWLHGTDKEFRKSEAHKRNVVLFSLTPLNEQHSELSKQANFSSTNGKQQLSEQVNGSSSNGKKQ</sequence>
<evidence type="ECO:0000256" key="3">
    <source>
        <dbReference type="ARBA" id="ARBA00022989"/>
    </source>
</evidence>
<accession>A0A4Y2GYQ0</accession>
<protein>
    <submittedName>
        <fullName evidence="8">Fatty acid hydroxylase domain-containing protein 2</fullName>
    </submittedName>
</protein>
<keyword evidence="2 6" id="KW-0812">Transmembrane</keyword>
<dbReference type="Proteomes" id="UP000499080">
    <property type="component" value="Unassembled WGS sequence"/>
</dbReference>
<dbReference type="PANTHER" id="PTHR11863">
    <property type="entry name" value="STEROL DESATURASE"/>
    <property type="match status" value="1"/>
</dbReference>
<feature type="transmembrane region" description="Helical" evidence="6">
    <location>
        <begin position="57"/>
        <end position="82"/>
    </location>
</feature>
<dbReference type="InterPro" id="IPR006694">
    <property type="entry name" value="Fatty_acid_hydroxylase"/>
</dbReference>
<dbReference type="GO" id="GO:0016491">
    <property type="term" value="F:oxidoreductase activity"/>
    <property type="evidence" value="ECO:0007669"/>
    <property type="project" value="InterPro"/>
</dbReference>
<dbReference type="EMBL" id="BGPR01001614">
    <property type="protein sequence ID" value="GBM57925.1"/>
    <property type="molecule type" value="Genomic_DNA"/>
</dbReference>
<gene>
    <name evidence="8" type="primary">FAXDC2_4</name>
    <name evidence="8" type="ORF">AVEN_205998_1</name>
</gene>
<dbReference type="OrthoDB" id="408954at2759"/>
<proteinExistence type="predicted"/>
<keyword evidence="3 6" id="KW-1133">Transmembrane helix</keyword>
<feature type="domain" description="Fatty acid hydroxylase" evidence="7">
    <location>
        <begin position="161"/>
        <end position="283"/>
    </location>
</feature>
<keyword evidence="9" id="KW-1185">Reference proteome</keyword>
<evidence type="ECO:0000259" key="7">
    <source>
        <dbReference type="Pfam" id="PF04116"/>
    </source>
</evidence>
<dbReference type="GO" id="GO:0005506">
    <property type="term" value="F:iron ion binding"/>
    <property type="evidence" value="ECO:0007669"/>
    <property type="project" value="InterPro"/>
</dbReference>
<evidence type="ECO:0000256" key="6">
    <source>
        <dbReference type="SAM" id="Phobius"/>
    </source>
</evidence>
<name>A0A4Y2GYQ0_ARAVE</name>
<dbReference type="AlphaFoldDB" id="A0A4Y2GYQ0"/>
<comment type="caution">
    <text evidence="8">The sequence shown here is derived from an EMBL/GenBank/DDBJ whole genome shotgun (WGS) entry which is preliminary data.</text>
</comment>